<keyword evidence="2 6" id="KW-0812">Transmembrane</keyword>
<evidence type="ECO:0000256" key="3">
    <source>
        <dbReference type="ARBA" id="ARBA00022989"/>
    </source>
</evidence>
<feature type="transmembrane region" description="Helical" evidence="6">
    <location>
        <begin position="414"/>
        <end position="437"/>
    </location>
</feature>
<keyword evidence="4 6" id="KW-0472">Membrane</keyword>
<organism evidence="8 9">
    <name type="scientific">Pseudofrankia inefficax (strain DSM 45817 / CECT 9037 / DDB 130130 / EuI1c)</name>
    <name type="common">Frankia inefficax</name>
    <dbReference type="NCBI Taxonomy" id="298654"/>
    <lineage>
        <taxon>Bacteria</taxon>
        <taxon>Bacillati</taxon>
        <taxon>Actinomycetota</taxon>
        <taxon>Actinomycetes</taxon>
        <taxon>Frankiales</taxon>
        <taxon>Frankiaceae</taxon>
        <taxon>Pseudofrankia</taxon>
    </lineage>
</organism>
<feature type="transmembrane region" description="Helical" evidence="6">
    <location>
        <begin position="388"/>
        <end position="408"/>
    </location>
</feature>
<dbReference type="OrthoDB" id="9180256at2"/>
<evidence type="ECO:0000256" key="2">
    <source>
        <dbReference type="ARBA" id="ARBA00022692"/>
    </source>
</evidence>
<proteinExistence type="predicted"/>
<evidence type="ECO:0000259" key="7">
    <source>
        <dbReference type="PROSITE" id="PS50850"/>
    </source>
</evidence>
<comment type="subcellular location">
    <subcellularLocation>
        <location evidence="1">Cell membrane</location>
        <topology evidence="1">Multi-pass membrane protein</topology>
    </subcellularLocation>
</comment>
<feature type="transmembrane region" description="Helical" evidence="6">
    <location>
        <begin position="449"/>
        <end position="471"/>
    </location>
</feature>
<dbReference type="PANTHER" id="PTHR23542:SF1">
    <property type="entry name" value="MAJOR FACILITATOR SUPERFAMILY (MFS) PROFILE DOMAIN-CONTAINING PROTEIN"/>
    <property type="match status" value="1"/>
</dbReference>
<feature type="compositionally biased region" description="Low complexity" evidence="5">
    <location>
        <begin position="285"/>
        <end position="310"/>
    </location>
</feature>
<dbReference type="STRING" id="298654.FraEuI1c_5075"/>
<dbReference type="InParanoid" id="E3J4E5"/>
<gene>
    <name evidence="8" type="ordered locus">FraEuI1c_5075</name>
</gene>
<dbReference type="InterPro" id="IPR011701">
    <property type="entry name" value="MFS"/>
</dbReference>
<dbReference type="Pfam" id="PF07690">
    <property type="entry name" value="MFS_1"/>
    <property type="match status" value="1"/>
</dbReference>
<evidence type="ECO:0000256" key="4">
    <source>
        <dbReference type="ARBA" id="ARBA00023136"/>
    </source>
</evidence>
<dbReference type="Proteomes" id="UP000002484">
    <property type="component" value="Chromosome"/>
</dbReference>
<feature type="domain" description="Major facilitator superfamily (MFS) profile" evidence="7">
    <location>
        <begin position="322"/>
        <end position="525"/>
    </location>
</feature>
<feature type="transmembrane region" description="Helical" evidence="6">
    <location>
        <begin position="132"/>
        <end position="153"/>
    </location>
</feature>
<evidence type="ECO:0000313" key="8">
    <source>
        <dbReference type="EMBL" id="ADP83064.1"/>
    </source>
</evidence>
<evidence type="ECO:0000313" key="9">
    <source>
        <dbReference type="Proteomes" id="UP000002484"/>
    </source>
</evidence>
<keyword evidence="9" id="KW-1185">Reference proteome</keyword>
<feature type="region of interest" description="Disordered" evidence="5">
    <location>
        <begin position="29"/>
        <end position="50"/>
    </location>
</feature>
<name>E3J4E5_PSEI1</name>
<dbReference type="InterPro" id="IPR020846">
    <property type="entry name" value="MFS_dom"/>
</dbReference>
<dbReference type="KEGG" id="fri:FraEuI1c_5075"/>
<dbReference type="GO" id="GO:0022857">
    <property type="term" value="F:transmembrane transporter activity"/>
    <property type="evidence" value="ECO:0007669"/>
    <property type="project" value="InterPro"/>
</dbReference>
<evidence type="ECO:0000256" key="6">
    <source>
        <dbReference type="SAM" id="Phobius"/>
    </source>
</evidence>
<feature type="transmembrane region" description="Helical" evidence="6">
    <location>
        <begin position="322"/>
        <end position="347"/>
    </location>
</feature>
<dbReference type="RefSeq" id="WP_013426182.1">
    <property type="nucleotide sequence ID" value="NC_014666.1"/>
</dbReference>
<dbReference type="SUPFAM" id="SSF103473">
    <property type="entry name" value="MFS general substrate transporter"/>
    <property type="match status" value="1"/>
</dbReference>
<sequence>MSVTSDLSTSAPISVPTVAVPTIPAAPDRPVAAGRRPEACSQRAPVATEPPQSGAAAYRWLINQPGTRPMMVAGLLARLPVAMIGVGGMLLVAATTGSYRLAGLTTAAIALAGAAAGPVIGRRIDRLGPRAVLPLLATAHVVAGVAFLVAAVVAAPVPVLLVAAVATGATLPQVGPVARQRWAARLPVGPRLDAAYALESAIDEITFVTGPAAASALAGLTPSAGTAAALVLAAVGTAAFTALPGSAHQLPAQSVVPDLAVVPDWPAGADRAAAPAGVGSAVGSASGGPASVGPSSTAASSTEGSSVSAAGRRERSMGRIEGLVPLLASAAALGMFFGASDVALVAYGRAHGWGAASGLLPSTLTASNLLAGICYGMVRWRSSLPRRFGVAGGLFAVTASVAPLAASVGGINAVVVAVVIAGLPLTPLIISSTAIVGELVPAHRRTEGFGWVVIANGVGVAAGAPLAGALVDHAGAASALIVFPVCGCATGAAALLAAYRLSARRRGQAGPRSSRRGGRRVGRRR</sequence>
<dbReference type="AlphaFoldDB" id="E3J4E5"/>
<dbReference type="HOGENOM" id="CLU_033532_2_0_11"/>
<accession>E3J4E5</accession>
<evidence type="ECO:0000256" key="1">
    <source>
        <dbReference type="ARBA" id="ARBA00004651"/>
    </source>
</evidence>
<dbReference type="Gene3D" id="1.20.1250.20">
    <property type="entry name" value="MFS general substrate transporter like domains"/>
    <property type="match status" value="2"/>
</dbReference>
<dbReference type="InterPro" id="IPR036259">
    <property type="entry name" value="MFS_trans_sf"/>
</dbReference>
<feature type="transmembrane region" description="Helical" evidence="6">
    <location>
        <begin position="353"/>
        <end position="376"/>
    </location>
</feature>
<keyword evidence="3 6" id="KW-1133">Transmembrane helix</keyword>
<feature type="transmembrane region" description="Helical" evidence="6">
    <location>
        <begin position="477"/>
        <end position="499"/>
    </location>
</feature>
<dbReference type="EMBL" id="CP002299">
    <property type="protein sequence ID" value="ADP83064.1"/>
    <property type="molecule type" value="Genomic_DNA"/>
</dbReference>
<dbReference type="PROSITE" id="PS50850">
    <property type="entry name" value="MFS"/>
    <property type="match status" value="1"/>
</dbReference>
<feature type="region of interest" description="Disordered" evidence="5">
    <location>
        <begin position="285"/>
        <end position="313"/>
    </location>
</feature>
<reference evidence="8 9" key="1">
    <citation type="submission" date="2010-10" db="EMBL/GenBank/DDBJ databases">
        <title>Complete sequence of Frankia sp. EuI1c.</title>
        <authorList>
            <consortium name="US DOE Joint Genome Institute"/>
            <person name="Lucas S."/>
            <person name="Copeland A."/>
            <person name="Lapidus A."/>
            <person name="Cheng J.-F."/>
            <person name="Bruce D."/>
            <person name="Goodwin L."/>
            <person name="Pitluck S."/>
            <person name="Chertkov O."/>
            <person name="Detter J.C."/>
            <person name="Han C."/>
            <person name="Tapia R."/>
            <person name="Land M."/>
            <person name="Hauser L."/>
            <person name="Jeffries C."/>
            <person name="Kyrpides N."/>
            <person name="Ivanova N."/>
            <person name="Mikhailova N."/>
            <person name="Beauchemin N."/>
            <person name="Sen A."/>
            <person name="Sur S.A."/>
            <person name="Gtari M."/>
            <person name="Wall L."/>
            <person name="Tisa L."/>
            <person name="Woyke T."/>
        </authorList>
    </citation>
    <scope>NUCLEOTIDE SEQUENCE [LARGE SCALE GENOMIC DNA]</scope>
    <source>
        <strain evidence="9">DSM 45817 / CECT 9037 / EuI1c</strain>
    </source>
</reference>
<dbReference type="PANTHER" id="PTHR23542">
    <property type="match status" value="1"/>
</dbReference>
<dbReference type="eggNOG" id="COG2814">
    <property type="taxonomic scope" value="Bacteria"/>
</dbReference>
<feature type="transmembrane region" description="Helical" evidence="6">
    <location>
        <begin position="75"/>
        <end position="95"/>
    </location>
</feature>
<evidence type="ECO:0000256" key="5">
    <source>
        <dbReference type="SAM" id="MobiDB-lite"/>
    </source>
</evidence>
<feature type="transmembrane region" description="Helical" evidence="6">
    <location>
        <begin position="101"/>
        <end position="120"/>
    </location>
</feature>
<dbReference type="GO" id="GO:0005886">
    <property type="term" value="C:plasma membrane"/>
    <property type="evidence" value="ECO:0007669"/>
    <property type="project" value="UniProtKB-SubCell"/>
</dbReference>
<protein>
    <recommendedName>
        <fullName evidence="7">Major facilitator superfamily (MFS) profile domain-containing protein</fullName>
    </recommendedName>
</protein>